<dbReference type="PANTHER" id="PTHR14066:SF10">
    <property type="entry name" value="NATRIURETIC PEPTIDES B"/>
    <property type="match status" value="1"/>
</dbReference>
<feature type="signal peptide" evidence="9">
    <location>
        <begin position="1"/>
        <end position="22"/>
    </location>
</feature>
<evidence type="ECO:0000256" key="6">
    <source>
        <dbReference type="ARBA" id="ARBA00023157"/>
    </source>
</evidence>
<dbReference type="GO" id="GO:0051427">
    <property type="term" value="F:hormone receptor binding"/>
    <property type="evidence" value="ECO:0007669"/>
    <property type="project" value="TreeGrafter"/>
</dbReference>
<dbReference type="Proteomes" id="UP001221898">
    <property type="component" value="Unassembled WGS sequence"/>
</dbReference>
<keyword evidence="6" id="KW-1015">Disulfide bond</keyword>
<evidence type="ECO:0000256" key="9">
    <source>
        <dbReference type="SAM" id="SignalP"/>
    </source>
</evidence>
<dbReference type="GO" id="GO:0007218">
    <property type="term" value="P:neuropeptide signaling pathway"/>
    <property type="evidence" value="ECO:0007669"/>
    <property type="project" value="TreeGrafter"/>
</dbReference>
<evidence type="ECO:0000256" key="5">
    <source>
        <dbReference type="ARBA" id="ARBA00022858"/>
    </source>
</evidence>
<proteinExistence type="inferred from homology"/>
<dbReference type="InterPro" id="IPR050787">
    <property type="entry name" value="Natriuretic_peptide"/>
</dbReference>
<dbReference type="PANTHER" id="PTHR14066">
    <property type="entry name" value="ATRIAL NATRIURETIC FACTOR PRECURSOR"/>
    <property type="match status" value="1"/>
</dbReference>
<dbReference type="InterPro" id="IPR000663">
    <property type="entry name" value="Natr_peptide"/>
</dbReference>
<evidence type="ECO:0000256" key="8">
    <source>
        <dbReference type="SAM" id="MobiDB-lite"/>
    </source>
</evidence>
<accession>A0AAD7W9Q6</accession>
<evidence type="ECO:0000256" key="4">
    <source>
        <dbReference type="ARBA" id="ARBA00022729"/>
    </source>
</evidence>
<dbReference type="GO" id="GO:0005615">
    <property type="term" value="C:extracellular space"/>
    <property type="evidence" value="ECO:0007669"/>
    <property type="project" value="TreeGrafter"/>
</dbReference>
<feature type="chain" id="PRO_5041969714" evidence="9">
    <location>
        <begin position="23"/>
        <end position="140"/>
    </location>
</feature>
<protein>
    <submittedName>
        <fullName evidence="10">Uncharacterized protein</fullName>
    </submittedName>
</protein>
<name>A0AAD7W9Q6_9TELE</name>
<dbReference type="GO" id="GO:0005179">
    <property type="term" value="F:hormone activity"/>
    <property type="evidence" value="ECO:0007669"/>
    <property type="project" value="InterPro"/>
</dbReference>
<dbReference type="GO" id="GO:0097746">
    <property type="term" value="P:blood vessel diameter maintenance"/>
    <property type="evidence" value="ECO:0007669"/>
    <property type="project" value="UniProtKB-KW"/>
</dbReference>
<sequence>MLRTATLSGLFVLLCQQVMVTAHLLSRAYSVNDLARLKSLLEQFEETLARGEAAASPAGYEDGKLEEAEQGQPGTEWDRDRGEQGPVSDVRGPEDGYQARRSRLEDLLLSTRRKSPSTCFGARMDRIGTYSGLGCTVTKG</sequence>
<dbReference type="GO" id="GO:0003085">
    <property type="term" value="P:negative regulation of systemic arterial blood pressure"/>
    <property type="evidence" value="ECO:0007669"/>
    <property type="project" value="TreeGrafter"/>
</dbReference>
<comment type="similarity">
    <text evidence="2 7">Belongs to the natriuretic peptide family.</text>
</comment>
<evidence type="ECO:0000313" key="10">
    <source>
        <dbReference type="EMBL" id="KAJ8388064.1"/>
    </source>
</evidence>
<comment type="subcellular location">
    <subcellularLocation>
        <location evidence="1 7">Secreted</location>
    </subcellularLocation>
</comment>
<dbReference type="InterPro" id="IPR030480">
    <property type="entry name" value="Natr_peptide_CS"/>
</dbReference>
<dbReference type="GO" id="GO:0007168">
    <property type="term" value="P:receptor guanylyl cyclase signaling pathway"/>
    <property type="evidence" value="ECO:0007669"/>
    <property type="project" value="TreeGrafter"/>
</dbReference>
<evidence type="ECO:0000256" key="2">
    <source>
        <dbReference type="ARBA" id="ARBA00009041"/>
    </source>
</evidence>
<feature type="region of interest" description="Disordered" evidence="8">
    <location>
        <begin position="52"/>
        <end position="102"/>
    </location>
</feature>
<dbReference type="PROSITE" id="PS00263">
    <property type="entry name" value="NATRIURETIC_PEPTIDE"/>
    <property type="match status" value="1"/>
</dbReference>
<dbReference type="GO" id="GO:0005737">
    <property type="term" value="C:cytoplasm"/>
    <property type="evidence" value="ECO:0007669"/>
    <property type="project" value="TreeGrafter"/>
</dbReference>
<dbReference type="EMBL" id="JAINUG010000201">
    <property type="protein sequence ID" value="KAJ8388064.1"/>
    <property type="molecule type" value="Genomic_DNA"/>
</dbReference>
<keyword evidence="4 9" id="KW-0732">Signal</keyword>
<evidence type="ECO:0000313" key="11">
    <source>
        <dbReference type="Proteomes" id="UP001221898"/>
    </source>
</evidence>
<dbReference type="SMART" id="SM00183">
    <property type="entry name" value="NAT_PEP"/>
    <property type="match status" value="1"/>
</dbReference>
<evidence type="ECO:0000256" key="3">
    <source>
        <dbReference type="ARBA" id="ARBA00022525"/>
    </source>
</evidence>
<dbReference type="AlphaFoldDB" id="A0AAD7W9Q6"/>
<keyword evidence="5 7" id="KW-0838">Vasoactive</keyword>
<keyword evidence="3" id="KW-0964">Secreted</keyword>
<dbReference type="Pfam" id="PF00212">
    <property type="entry name" value="ANP"/>
    <property type="match status" value="1"/>
</dbReference>
<reference evidence="10" key="1">
    <citation type="journal article" date="2023" name="Science">
        <title>Genome structures resolve the early diversification of teleost fishes.</title>
        <authorList>
            <person name="Parey E."/>
            <person name="Louis A."/>
            <person name="Montfort J."/>
            <person name="Bouchez O."/>
            <person name="Roques C."/>
            <person name="Iampietro C."/>
            <person name="Lluch J."/>
            <person name="Castinel A."/>
            <person name="Donnadieu C."/>
            <person name="Desvignes T."/>
            <person name="Floi Bucao C."/>
            <person name="Jouanno E."/>
            <person name="Wen M."/>
            <person name="Mejri S."/>
            <person name="Dirks R."/>
            <person name="Jansen H."/>
            <person name="Henkel C."/>
            <person name="Chen W.J."/>
            <person name="Zahm M."/>
            <person name="Cabau C."/>
            <person name="Klopp C."/>
            <person name="Thompson A.W."/>
            <person name="Robinson-Rechavi M."/>
            <person name="Braasch I."/>
            <person name="Lecointre G."/>
            <person name="Bobe J."/>
            <person name="Postlethwait J.H."/>
            <person name="Berthelot C."/>
            <person name="Roest Crollius H."/>
            <person name="Guiguen Y."/>
        </authorList>
    </citation>
    <scope>NUCLEOTIDE SEQUENCE</scope>
    <source>
        <strain evidence="10">NC1722</strain>
    </source>
</reference>
<comment type="caution">
    <text evidence="10">The sequence shown here is derived from an EMBL/GenBank/DDBJ whole genome shotgun (WGS) entry which is preliminary data.</text>
</comment>
<evidence type="ECO:0000256" key="1">
    <source>
        <dbReference type="ARBA" id="ARBA00004613"/>
    </source>
</evidence>
<evidence type="ECO:0000256" key="7">
    <source>
        <dbReference type="RuleBase" id="RU003686"/>
    </source>
</evidence>
<feature type="compositionally biased region" description="Basic and acidic residues" evidence="8">
    <location>
        <begin position="91"/>
        <end position="102"/>
    </location>
</feature>
<keyword evidence="11" id="KW-1185">Reference proteome</keyword>
<gene>
    <name evidence="10" type="ORF">AAFF_G00146820</name>
</gene>
<dbReference type="GO" id="GO:0019934">
    <property type="term" value="P:cGMP-mediated signaling"/>
    <property type="evidence" value="ECO:0007669"/>
    <property type="project" value="TreeGrafter"/>
</dbReference>
<organism evidence="10 11">
    <name type="scientific">Aldrovandia affinis</name>
    <dbReference type="NCBI Taxonomy" id="143900"/>
    <lineage>
        <taxon>Eukaryota</taxon>
        <taxon>Metazoa</taxon>
        <taxon>Chordata</taxon>
        <taxon>Craniata</taxon>
        <taxon>Vertebrata</taxon>
        <taxon>Euteleostomi</taxon>
        <taxon>Actinopterygii</taxon>
        <taxon>Neopterygii</taxon>
        <taxon>Teleostei</taxon>
        <taxon>Notacanthiformes</taxon>
        <taxon>Halosauridae</taxon>
        <taxon>Aldrovandia</taxon>
    </lineage>
</organism>
<dbReference type="GO" id="GO:0006182">
    <property type="term" value="P:cGMP biosynthetic process"/>
    <property type="evidence" value="ECO:0007669"/>
    <property type="project" value="TreeGrafter"/>
</dbReference>